<keyword evidence="4 8" id="KW-0812">Transmembrane</keyword>
<dbReference type="Gene3D" id="1.20.1250.20">
    <property type="entry name" value="MFS general substrate transporter like domains"/>
    <property type="match status" value="1"/>
</dbReference>
<keyword evidence="6 8" id="KW-1133">Transmembrane helix</keyword>
<accession>A0A3D8YCL1</accession>
<dbReference type="PANTHER" id="PTHR23517">
    <property type="entry name" value="RESISTANCE PROTEIN MDTM, PUTATIVE-RELATED-RELATED"/>
    <property type="match status" value="1"/>
</dbReference>
<comment type="subcellular location">
    <subcellularLocation>
        <location evidence="1">Cell membrane</location>
        <topology evidence="1">Multi-pass membrane protein</topology>
    </subcellularLocation>
</comment>
<dbReference type="NCBIfam" id="TIGR00924">
    <property type="entry name" value="yjdL_sub1_fam"/>
    <property type="match status" value="1"/>
</dbReference>
<feature type="transmembrane region" description="Helical" evidence="8">
    <location>
        <begin position="335"/>
        <end position="355"/>
    </location>
</feature>
<feature type="transmembrane region" description="Helical" evidence="8">
    <location>
        <begin position="286"/>
        <end position="303"/>
    </location>
</feature>
<dbReference type="CDD" id="cd17346">
    <property type="entry name" value="MFS_DtpA_like"/>
    <property type="match status" value="1"/>
</dbReference>
<keyword evidence="2" id="KW-0813">Transport</keyword>
<keyword evidence="11" id="KW-1185">Reference proteome</keyword>
<dbReference type="GO" id="GO:1904680">
    <property type="term" value="F:peptide transmembrane transporter activity"/>
    <property type="evidence" value="ECO:0007669"/>
    <property type="project" value="InterPro"/>
</dbReference>
<evidence type="ECO:0000259" key="9">
    <source>
        <dbReference type="PROSITE" id="PS50850"/>
    </source>
</evidence>
<dbReference type="SUPFAM" id="SSF103473">
    <property type="entry name" value="MFS general substrate transporter"/>
    <property type="match status" value="2"/>
</dbReference>
<evidence type="ECO:0000256" key="4">
    <source>
        <dbReference type="ARBA" id="ARBA00022692"/>
    </source>
</evidence>
<dbReference type="Proteomes" id="UP000256373">
    <property type="component" value="Unassembled WGS sequence"/>
</dbReference>
<feature type="domain" description="Major facilitator superfamily (MFS) profile" evidence="9">
    <location>
        <begin position="15"/>
        <end position="489"/>
    </location>
</feature>
<dbReference type="Pfam" id="PF00854">
    <property type="entry name" value="PTR2"/>
    <property type="match status" value="1"/>
</dbReference>
<dbReference type="RefSeq" id="WP_115830784.1">
    <property type="nucleotide sequence ID" value="NZ_QNUL01000006.1"/>
</dbReference>
<keyword evidence="5" id="KW-0571">Peptide transport</keyword>
<gene>
    <name evidence="10" type="ORF">DSL64_10750</name>
</gene>
<dbReference type="InterPro" id="IPR020846">
    <property type="entry name" value="MFS_dom"/>
</dbReference>
<evidence type="ECO:0000313" key="11">
    <source>
        <dbReference type="Proteomes" id="UP000256373"/>
    </source>
</evidence>
<evidence type="ECO:0000256" key="8">
    <source>
        <dbReference type="SAM" id="Phobius"/>
    </source>
</evidence>
<evidence type="ECO:0000256" key="6">
    <source>
        <dbReference type="ARBA" id="ARBA00022989"/>
    </source>
</evidence>
<protein>
    <submittedName>
        <fullName evidence="10">MFS transporter</fullName>
    </submittedName>
</protein>
<feature type="transmembrane region" description="Helical" evidence="8">
    <location>
        <begin position="224"/>
        <end position="241"/>
    </location>
</feature>
<dbReference type="AlphaFoldDB" id="A0A3D8YCL1"/>
<name>A0A3D8YCL1_9BACT</name>
<feature type="transmembrane region" description="Helical" evidence="8">
    <location>
        <begin position="433"/>
        <end position="454"/>
    </location>
</feature>
<feature type="transmembrane region" description="Helical" evidence="8">
    <location>
        <begin position="367"/>
        <end position="385"/>
    </location>
</feature>
<reference evidence="10 11" key="1">
    <citation type="submission" date="2018-07" db="EMBL/GenBank/DDBJ databases">
        <title>Dyadobacter roseus sp. nov., isolated from rose rhizosphere soil.</title>
        <authorList>
            <person name="Chen L."/>
        </authorList>
    </citation>
    <scope>NUCLEOTIDE SEQUENCE [LARGE SCALE GENOMIC DNA]</scope>
    <source>
        <strain evidence="10 11">RS19</strain>
    </source>
</reference>
<keyword evidence="7 8" id="KW-0472">Membrane</keyword>
<feature type="transmembrane region" description="Helical" evidence="8">
    <location>
        <begin position="466"/>
        <end position="485"/>
    </location>
</feature>
<dbReference type="PANTHER" id="PTHR23517:SF15">
    <property type="entry name" value="PROTON-DEPENDENT OLIGOPEPTIDE FAMILY TRANSPORT PROTEIN"/>
    <property type="match status" value="1"/>
</dbReference>
<dbReference type="InterPro" id="IPR000109">
    <property type="entry name" value="POT_fam"/>
</dbReference>
<evidence type="ECO:0000313" key="10">
    <source>
        <dbReference type="EMBL" id="REA62122.1"/>
    </source>
</evidence>
<dbReference type="GO" id="GO:0005886">
    <property type="term" value="C:plasma membrane"/>
    <property type="evidence" value="ECO:0007669"/>
    <property type="project" value="UniProtKB-SubCell"/>
</dbReference>
<feature type="transmembrane region" description="Helical" evidence="8">
    <location>
        <begin position="147"/>
        <end position="166"/>
    </location>
</feature>
<evidence type="ECO:0000256" key="5">
    <source>
        <dbReference type="ARBA" id="ARBA00022856"/>
    </source>
</evidence>
<evidence type="ECO:0000256" key="1">
    <source>
        <dbReference type="ARBA" id="ARBA00004651"/>
    </source>
</evidence>
<organism evidence="10 11">
    <name type="scientific">Dyadobacter luteus</name>
    <dbReference type="NCBI Taxonomy" id="2259619"/>
    <lineage>
        <taxon>Bacteria</taxon>
        <taxon>Pseudomonadati</taxon>
        <taxon>Bacteroidota</taxon>
        <taxon>Cytophagia</taxon>
        <taxon>Cytophagales</taxon>
        <taxon>Spirosomataceae</taxon>
        <taxon>Dyadobacter</taxon>
    </lineage>
</organism>
<feature type="transmembrane region" description="Helical" evidence="8">
    <location>
        <begin position="85"/>
        <end position="115"/>
    </location>
</feature>
<evidence type="ECO:0000256" key="7">
    <source>
        <dbReference type="ARBA" id="ARBA00023136"/>
    </source>
</evidence>
<feature type="transmembrane region" description="Helical" evidence="8">
    <location>
        <begin position="397"/>
        <end position="421"/>
    </location>
</feature>
<dbReference type="PROSITE" id="PS50850">
    <property type="entry name" value="MFS"/>
    <property type="match status" value="1"/>
</dbReference>
<comment type="caution">
    <text evidence="10">The sequence shown here is derived from an EMBL/GenBank/DDBJ whole genome shotgun (WGS) entry which is preliminary data.</text>
</comment>
<feature type="transmembrane region" description="Helical" evidence="8">
    <location>
        <begin position="253"/>
        <end position="274"/>
    </location>
</feature>
<dbReference type="OrthoDB" id="9772725at2"/>
<feature type="transmembrane region" description="Helical" evidence="8">
    <location>
        <begin position="172"/>
        <end position="190"/>
    </location>
</feature>
<dbReference type="InterPro" id="IPR050171">
    <property type="entry name" value="MFS_Transporters"/>
</dbReference>
<dbReference type="InterPro" id="IPR005279">
    <property type="entry name" value="Dipep/tripep_permease"/>
</dbReference>
<proteinExistence type="predicted"/>
<sequence>MTEQISQKHPRGLYVLFFAEMWERFSYYGMRAILLLFLLDKIRGGMGLQASEGAAIYGLYTASVYLLTLPGGWLADNVFGQKKAIWYGGIVIMLGHIILAIPGGTAIFFLGLAVVAMGTGLLKPNISSIVGELYPEGGARRDAAFSIFYMGINLGSVLGITIVGYLGQKINWHMGFGAAAVGMLLGLIVFRYGSNKYLRGYGEVPPAKVVTPEEAVKAGSERKLGYGLVALLVVFLAVLQLTNTINMTTAQGLAQGAGVIIVTVSLFYFLFILIAGGLTTVEKKRVGVLIVFFLAAAIFWSGFEQAGTSLQIFAERYTERTFGGWEMPSSWFQNFNGTFILIFAPIMASLWIFLSSKGINPSTPVKFALALILVGAGFFIMEMGAKVAVTGQLASPLFLTFTYMIHTIGELCLSPVGLSSYTKLAPKRYVSQLMGIWFVAASLGNLIAGLFAGGFDEENLEQMPGLFNQVTLFSIGFGLLLLIFWKPVKKWMGGIS</sequence>
<feature type="transmembrane region" description="Helical" evidence="8">
    <location>
        <begin position="54"/>
        <end position="73"/>
    </location>
</feature>
<dbReference type="InterPro" id="IPR036259">
    <property type="entry name" value="MFS_trans_sf"/>
</dbReference>
<dbReference type="EMBL" id="QNUL01000006">
    <property type="protein sequence ID" value="REA62122.1"/>
    <property type="molecule type" value="Genomic_DNA"/>
</dbReference>
<dbReference type="PROSITE" id="PS01022">
    <property type="entry name" value="PTR2_1"/>
    <property type="match status" value="1"/>
</dbReference>
<keyword evidence="5" id="KW-0653">Protein transport</keyword>
<evidence type="ECO:0000256" key="3">
    <source>
        <dbReference type="ARBA" id="ARBA00022475"/>
    </source>
</evidence>
<dbReference type="GO" id="GO:0006857">
    <property type="term" value="P:oligopeptide transport"/>
    <property type="evidence" value="ECO:0007669"/>
    <property type="project" value="InterPro"/>
</dbReference>
<dbReference type="InterPro" id="IPR018456">
    <property type="entry name" value="PTR2_symporter_CS"/>
</dbReference>
<evidence type="ECO:0000256" key="2">
    <source>
        <dbReference type="ARBA" id="ARBA00022448"/>
    </source>
</evidence>
<keyword evidence="3" id="KW-1003">Cell membrane</keyword>